<dbReference type="PANTHER" id="PTHR36578">
    <property type="entry name" value="CHROMOSOME 15, WHOLE GENOME SHOTGUN SEQUENCE"/>
    <property type="match status" value="1"/>
</dbReference>
<dbReference type="AlphaFoldDB" id="A0A8H2VU52"/>
<accession>A0A8H2VU52</accession>
<sequence>MFLSIFFFSSSNNHIHSSLTLHSVLQFFHIHSFKMHHHAILIAGLAALATANPAPQNIDFAVVNAAPSPAKTGPAPSATKEVVVINPASVSASGAAKATGLATASATVSQNNKRSWGGGWGGGWGGSGGYGGSGGSGGWGAPSSTTVKATSTSICTTSTTAAAATSIIVPPTTTDTPPATTPYVSTPCATQPDGYGPKVQPDTVDAFLAYSEFATESKNAKTPSGYDQTFVDLNAAVTANTYLGLTTFTSYDVAQCGTLCDNTNLCTGFNIYVERDPSVNPSDDCPNPASITNYKCTLWGSGVDSASATNTGQYRDGFQVVITGSNGYSKTVPPPNQPGWSPPQQCGGGSKGHSHPSTCLGQAFFPGPYNPAVCAGYAIAQNAKNISLISAWMQMVYKFLNYSPFECKFFNSYMLKKNGQPMGTYCSLFTQSYSSGQATYVPGVSGSDSWTCESSYSYTISN</sequence>
<evidence type="ECO:0000313" key="1">
    <source>
        <dbReference type="EMBL" id="CAD6444897.1"/>
    </source>
</evidence>
<protein>
    <submittedName>
        <fullName evidence="1">E88f5730-d81b-4bae-ad0f-cfbdf0540159-CDS</fullName>
    </submittedName>
</protein>
<keyword evidence="2" id="KW-1185">Reference proteome</keyword>
<reference evidence="1" key="1">
    <citation type="submission" date="2020-10" db="EMBL/GenBank/DDBJ databases">
        <authorList>
            <person name="Kusch S."/>
        </authorList>
    </citation>
    <scope>NUCLEOTIDE SEQUENCE</scope>
    <source>
        <strain evidence="1">SwB9</strain>
    </source>
</reference>
<comment type="caution">
    <text evidence="1">The sequence shown here is derived from an EMBL/GenBank/DDBJ whole genome shotgun (WGS) entry which is preliminary data.</text>
</comment>
<organism evidence="1 2">
    <name type="scientific">Sclerotinia trifoliorum</name>
    <dbReference type="NCBI Taxonomy" id="28548"/>
    <lineage>
        <taxon>Eukaryota</taxon>
        <taxon>Fungi</taxon>
        <taxon>Dikarya</taxon>
        <taxon>Ascomycota</taxon>
        <taxon>Pezizomycotina</taxon>
        <taxon>Leotiomycetes</taxon>
        <taxon>Helotiales</taxon>
        <taxon>Sclerotiniaceae</taxon>
        <taxon>Sclerotinia</taxon>
    </lineage>
</organism>
<dbReference type="EMBL" id="CAJHIA010000013">
    <property type="protein sequence ID" value="CAD6444897.1"/>
    <property type="molecule type" value="Genomic_DNA"/>
</dbReference>
<dbReference type="Proteomes" id="UP000624404">
    <property type="component" value="Unassembled WGS sequence"/>
</dbReference>
<dbReference type="PANTHER" id="PTHR36578:SF1">
    <property type="entry name" value="APPLE DOMAIN-CONTAINING PROTEIN"/>
    <property type="match status" value="1"/>
</dbReference>
<proteinExistence type="predicted"/>
<name>A0A8H2VU52_9HELO</name>
<evidence type="ECO:0000313" key="2">
    <source>
        <dbReference type="Proteomes" id="UP000624404"/>
    </source>
</evidence>
<dbReference type="OrthoDB" id="271448at2759"/>
<gene>
    <name evidence="1" type="ORF">SCLTRI_LOCUS4689</name>
</gene>